<dbReference type="EMBL" id="ADCX01000012">
    <property type="protein sequence ID" value="EFG26198.1"/>
    <property type="molecule type" value="Genomic_DNA"/>
</dbReference>
<evidence type="ECO:0000256" key="2">
    <source>
        <dbReference type="ARBA" id="ARBA00005697"/>
    </source>
</evidence>
<dbReference type="PIRSF" id="PIRSF005353">
    <property type="entry name" value="PbuG"/>
    <property type="match status" value="1"/>
</dbReference>
<feature type="transmembrane region" description="Helical" evidence="9">
    <location>
        <begin position="355"/>
        <end position="386"/>
    </location>
</feature>
<evidence type="ECO:0000313" key="10">
    <source>
        <dbReference type="EMBL" id="EFG26198.1"/>
    </source>
</evidence>
<keyword evidence="6 8" id="KW-1133">Transmembrane helix</keyword>
<comment type="similarity">
    <text evidence="2 8">Belongs to the nucleobase:cation symporter-2 (NCS2) (TC 2.A.40) family. Azg-like subfamily.</text>
</comment>
<feature type="transmembrane region" description="Helical" evidence="9">
    <location>
        <begin position="130"/>
        <end position="155"/>
    </location>
</feature>
<feature type="transmembrane region" description="Helical" evidence="9">
    <location>
        <begin position="406"/>
        <end position="435"/>
    </location>
</feature>
<keyword evidence="5 8" id="KW-0812">Transmembrane</keyword>
<dbReference type="Proteomes" id="UP000005777">
    <property type="component" value="Unassembled WGS sequence"/>
</dbReference>
<evidence type="ECO:0000256" key="7">
    <source>
        <dbReference type="ARBA" id="ARBA00023136"/>
    </source>
</evidence>
<dbReference type="Pfam" id="PF00860">
    <property type="entry name" value="Xan_ur_permease"/>
    <property type="match status" value="1"/>
</dbReference>
<sequence length="466" mass="49268">MEKFFKLKENGTTVSTEVIAGLTTFFAMAYIIALNPNVLSSAGMPWGAVFIATIISAVIGTLVMGLFANVPYALAPGVGMNAFFTFTVVKGLNFTWQEAMAMVFICGLINILITVTKLRKMIIRAIPPMLQHAISGGIGIFIAYVGLVDIGLIHFTADKTAASGANIGMASINTPTLVLFLIGLFLAIILTILKFPGKWSFLNKGAFIISMIVTTVIGIPMGVTSLSHSVNLGQSFGQLPQTFLAIFTPQGFPALFNDPARIPLVLVTIFAFSLSDIFDTIGTFIGTGRQSGIFSQEDEEAMENGTGFSSKMDKALFADATATSIGALVGTSNTTTYVESAAGIASGGRTGLTSIVVTICFLLSAVLSPVVSAVPTAATAPILVIVGCMMMSSFGEIRWDDISTAIPAFFTSIFMAFSYSISYGIAAGFITYCVAKVCKKEGKDVHPIVWGVVILFILDLALQSII</sequence>
<feature type="transmembrane region" description="Helical" evidence="9">
    <location>
        <begin position="99"/>
        <end position="118"/>
    </location>
</feature>
<proteinExistence type="inferred from homology"/>
<evidence type="ECO:0000313" key="11">
    <source>
        <dbReference type="Proteomes" id="UP000005777"/>
    </source>
</evidence>
<evidence type="ECO:0000256" key="5">
    <source>
        <dbReference type="ARBA" id="ARBA00022692"/>
    </source>
</evidence>
<dbReference type="InterPro" id="IPR045018">
    <property type="entry name" value="Azg-like"/>
</dbReference>
<protein>
    <recommendedName>
        <fullName evidence="12">Xanthine/uracil/vitamin C permease</fullName>
    </recommendedName>
</protein>
<evidence type="ECO:0000256" key="1">
    <source>
        <dbReference type="ARBA" id="ARBA00004651"/>
    </source>
</evidence>
<comment type="subcellular location">
    <subcellularLocation>
        <location evidence="1 8">Cell membrane</location>
        <topology evidence="1 8">Multi-pass membrane protein</topology>
    </subcellularLocation>
</comment>
<dbReference type="AlphaFoldDB" id="W5IHC1"/>
<keyword evidence="3 8" id="KW-0813">Transport</keyword>
<feature type="transmembrane region" description="Helical" evidence="9">
    <location>
        <begin position="46"/>
        <end position="67"/>
    </location>
</feature>
<feature type="transmembrane region" description="Helical" evidence="9">
    <location>
        <begin position="175"/>
        <end position="193"/>
    </location>
</feature>
<dbReference type="GO" id="GO:0005886">
    <property type="term" value="C:plasma membrane"/>
    <property type="evidence" value="ECO:0007669"/>
    <property type="project" value="UniProtKB-SubCell"/>
</dbReference>
<keyword evidence="7 8" id="KW-0472">Membrane</keyword>
<accession>W5IHC1</accession>
<name>W5IHC1_SCAIO</name>
<keyword evidence="11" id="KW-1185">Reference proteome</keyword>
<evidence type="ECO:0000256" key="4">
    <source>
        <dbReference type="ARBA" id="ARBA00022475"/>
    </source>
</evidence>
<feature type="transmembrane region" description="Helical" evidence="9">
    <location>
        <begin position="262"/>
        <end position="285"/>
    </location>
</feature>
<feature type="transmembrane region" description="Helical" evidence="9">
    <location>
        <begin position="447"/>
        <end position="465"/>
    </location>
</feature>
<organism evidence="10 11">
    <name type="scientific">Scardovia inopinata F0304</name>
    <dbReference type="NCBI Taxonomy" id="641146"/>
    <lineage>
        <taxon>Bacteria</taxon>
        <taxon>Bacillati</taxon>
        <taxon>Actinomycetota</taxon>
        <taxon>Actinomycetes</taxon>
        <taxon>Bifidobacteriales</taxon>
        <taxon>Bifidobacteriaceae</taxon>
        <taxon>Scardovia</taxon>
    </lineage>
</organism>
<dbReference type="HOGENOM" id="CLU_024508_0_1_11"/>
<evidence type="ECO:0000256" key="6">
    <source>
        <dbReference type="ARBA" id="ARBA00022989"/>
    </source>
</evidence>
<dbReference type="InterPro" id="IPR026033">
    <property type="entry name" value="Azg-like_bact_archaea"/>
</dbReference>
<feature type="transmembrane region" description="Helical" evidence="9">
    <location>
        <begin position="205"/>
        <end position="223"/>
    </location>
</feature>
<dbReference type="eggNOG" id="COG2252">
    <property type="taxonomic scope" value="Bacteria"/>
</dbReference>
<evidence type="ECO:0000256" key="9">
    <source>
        <dbReference type="SAM" id="Phobius"/>
    </source>
</evidence>
<dbReference type="PANTHER" id="PTHR43337">
    <property type="entry name" value="XANTHINE/URACIL PERMEASE C887.17-RELATED"/>
    <property type="match status" value="1"/>
</dbReference>
<dbReference type="InterPro" id="IPR006043">
    <property type="entry name" value="NCS2"/>
</dbReference>
<dbReference type="GO" id="GO:0005345">
    <property type="term" value="F:purine nucleobase transmembrane transporter activity"/>
    <property type="evidence" value="ECO:0007669"/>
    <property type="project" value="TreeGrafter"/>
</dbReference>
<feature type="transmembrane region" description="Helical" evidence="9">
    <location>
        <begin position="12"/>
        <end position="34"/>
    </location>
</feature>
<keyword evidence="4 8" id="KW-1003">Cell membrane</keyword>
<reference evidence="10 11" key="1">
    <citation type="submission" date="2012-01" db="EMBL/GenBank/DDBJ databases">
        <title>The Genome Sequence of Scardovia inopinata F0304.</title>
        <authorList>
            <consortium name="The Broad Institute Genome Sequencing Platform"/>
            <person name="Ward D."/>
            <person name="Earl A."/>
            <person name="Feldgarden M."/>
            <person name="Gevers D."/>
            <person name="Young S."/>
            <person name="Zeng Q."/>
            <person name="Koehrsen M."/>
            <person name="Alvarado L."/>
            <person name="Berlin A.M."/>
            <person name="Borenstein D."/>
            <person name="Chapman S.B."/>
            <person name="Chen Z."/>
            <person name="Engels R."/>
            <person name="Freedman E."/>
            <person name="Gellesch M."/>
            <person name="Goldberg J."/>
            <person name="Griggs A."/>
            <person name="Gujja S."/>
            <person name="Heilman E.R."/>
            <person name="Heiman D.I."/>
            <person name="Hepburn T.A."/>
            <person name="Howarth C."/>
            <person name="Jen D."/>
            <person name="Larson L."/>
            <person name="Mehta T."/>
            <person name="Park D."/>
            <person name="Pearson M."/>
            <person name="Richards J."/>
            <person name="Roberts A."/>
            <person name="Saif S."/>
            <person name="Shea T.D."/>
            <person name="Shenoy N."/>
            <person name="Sisk P."/>
            <person name="Stolte C."/>
            <person name="Sykes S.N."/>
            <person name="Walk T."/>
            <person name="White J."/>
            <person name="Yandava C."/>
            <person name="Izard J."/>
            <person name="Baranova O.V."/>
            <person name="Blanton J.M."/>
            <person name="Tanner A.C."/>
            <person name="Dewhirst F."/>
            <person name="Haas B."/>
            <person name="Nusbaum C."/>
            <person name="Birren B."/>
        </authorList>
    </citation>
    <scope>NUCLEOTIDE SEQUENCE [LARGE SCALE GENOMIC DNA]</scope>
    <source>
        <strain evidence="10 11">F0304</strain>
    </source>
</reference>
<feature type="transmembrane region" description="Helical" evidence="9">
    <location>
        <begin position="74"/>
        <end position="93"/>
    </location>
</feature>
<gene>
    <name evidence="10" type="ORF">HMPREF9020_01279</name>
</gene>
<evidence type="ECO:0000256" key="8">
    <source>
        <dbReference type="PIRNR" id="PIRNR005353"/>
    </source>
</evidence>
<evidence type="ECO:0008006" key="12">
    <source>
        <dbReference type="Google" id="ProtNLM"/>
    </source>
</evidence>
<dbReference type="RefSeq" id="WP_006293671.1">
    <property type="nucleotide sequence ID" value="NZ_GG770226.1"/>
</dbReference>
<dbReference type="PANTHER" id="PTHR43337:SF1">
    <property type="entry name" value="XANTHINE_URACIL PERMEASE C887.17-RELATED"/>
    <property type="match status" value="1"/>
</dbReference>
<evidence type="ECO:0000256" key="3">
    <source>
        <dbReference type="ARBA" id="ARBA00022448"/>
    </source>
</evidence>
<comment type="caution">
    <text evidence="10">The sequence shown here is derived from an EMBL/GenBank/DDBJ whole genome shotgun (WGS) entry which is preliminary data.</text>
</comment>